<evidence type="ECO:0000256" key="2">
    <source>
        <dbReference type="ARBA" id="ARBA00022741"/>
    </source>
</evidence>
<keyword evidence="1" id="KW-0813">Transport</keyword>
<keyword evidence="3 5" id="KW-0067">ATP-binding</keyword>
<dbReference type="PANTHER" id="PTHR42781">
    <property type="entry name" value="SPERMIDINE/PUTRESCINE IMPORT ATP-BINDING PROTEIN POTA"/>
    <property type="match status" value="1"/>
</dbReference>
<sequence length="244" mass="26894">MLRARLTKRLDRFALDLEIACPAGSILALTGPSGSGKTTLLRLLAGLDRPDAGRIELDGEAWLDTGAGIFHKPRQRTIGLVFQEYSLFPHMTLAQNIAYATHDRAWARELLESFGIAHLAGARPGRMSGGERQRGALCQALARRPKLLLLDEPFSALDAATRRALRLELLRVRDRFRLPIIHITHDLAEAAQLGDAVLAMVDGRLNPDWFPLQVAQRLDEEAVLLARAGDPIFSQPHQPQGALL</sequence>
<feature type="domain" description="ABC transporter" evidence="4">
    <location>
        <begin position="1"/>
        <end position="227"/>
    </location>
</feature>
<dbReference type="RefSeq" id="WP_089273806.1">
    <property type="nucleotide sequence ID" value="NZ_FZOC01000003.1"/>
</dbReference>
<dbReference type="InterPro" id="IPR050093">
    <property type="entry name" value="ABC_SmlMolc_Importer"/>
</dbReference>
<dbReference type="OrthoDB" id="9809450at2"/>
<dbReference type="GO" id="GO:0016887">
    <property type="term" value="F:ATP hydrolysis activity"/>
    <property type="evidence" value="ECO:0007669"/>
    <property type="project" value="InterPro"/>
</dbReference>
<dbReference type="InterPro" id="IPR003593">
    <property type="entry name" value="AAA+_ATPase"/>
</dbReference>
<keyword evidence="6" id="KW-1185">Reference proteome</keyword>
<dbReference type="Gene3D" id="3.40.50.300">
    <property type="entry name" value="P-loop containing nucleotide triphosphate hydrolases"/>
    <property type="match status" value="1"/>
</dbReference>
<dbReference type="GO" id="GO:0005524">
    <property type="term" value="F:ATP binding"/>
    <property type="evidence" value="ECO:0007669"/>
    <property type="project" value="UniProtKB-KW"/>
</dbReference>
<dbReference type="InterPro" id="IPR027417">
    <property type="entry name" value="P-loop_NTPase"/>
</dbReference>
<name>A0A239A0Z0_9BACT</name>
<accession>A0A239A0Z0</accession>
<dbReference type="Pfam" id="PF00005">
    <property type="entry name" value="ABC_tran"/>
    <property type="match status" value="1"/>
</dbReference>
<keyword evidence="2" id="KW-0547">Nucleotide-binding</keyword>
<protein>
    <submittedName>
        <fullName evidence="5">Molybdate transport system ATP-binding protein</fullName>
    </submittedName>
</protein>
<evidence type="ECO:0000313" key="5">
    <source>
        <dbReference type="EMBL" id="SNR89315.1"/>
    </source>
</evidence>
<evidence type="ECO:0000259" key="4">
    <source>
        <dbReference type="PROSITE" id="PS50893"/>
    </source>
</evidence>
<dbReference type="SMART" id="SM00382">
    <property type="entry name" value="AAA"/>
    <property type="match status" value="1"/>
</dbReference>
<dbReference type="PROSITE" id="PS50893">
    <property type="entry name" value="ABC_TRANSPORTER_2"/>
    <property type="match status" value="1"/>
</dbReference>
<dbReference type="EMBL" id="FZOC01000003">
    <property type="protein sequence ID" value="SNR89315.1"/>
    <property type="molecule type" value="Genomic_DNA"/>
</dbReference>
<dbReference type="InterPro" id="IPR003439">
    <property type="entry name" value="ABC_transporter-like_ATP-bd"/>
</dbReference>
<evidence type="ECO:0000313" key="6">
    <source>
        <dbReference type="Proteomes" id="UP000198324"/>
    </source>
</evidence>
<evidence type="ECO:0000256" key="1">
    <source>
        <dbReference type="ARBA" id="ARBA00022448"/>
    </source>
</evidence>
<evidence type="ECO:0000256" key="3">
    <source>
        <dbReference type="ARBA" id="ARBA00022840"/>
    </source>
</evidence>
<proteinExistence type="predicted"/>
<dbReference type="PANTHER" id="PTHR42781:SF4">
    <property type="entry name" value="SPERMIDINE_PUTRESCINE IMPORT ATP-BINDING PROTEIN POTA"/>
    <property type="match status" value="1"/>
</dbReference>
<organism evidence="5 6">
    <name type="scientific">Humidesulfovibrio mexicanus</name>
    <dbReference type="NCBI Taxonomy" id="147047"/>
    <lineage>
        <taxon>Bacteria</taxon>
        <taxon>Pseudomonadati</taxon>
        <taxon>Thermodesulfobacteriota</taxon>
        <taxon>Desulfovibrionia</taxon>
        <taxon>Desulfovibrionales</taxon>
        <taxon>Desulfovibrionaceae</taxon>
        <taxon>Humidesulfovibrio</taxon>
    </lineage>
</organism>
<gene>
    <name evidence="5" type="ORF">SAMN04488503_1757</name>
</gene>
<dbReference type="Proteomes" id="UP000198324">
    <property type="component" value="Unassembled WGS sequence"/>
</dbReference>
<reference evidence="5 6" key="1">
    <citation type="submission" date="2017-06" db="EMBL/GenBank/DDBJ databases">
        <authorList>
            <person name="Kim H.J."/>
            <person name="Triplett B.A."/>
        </authorList>
    </citation>
    <scope>NUCLEOTIDE SEQUENCE [LARGE SCALE GENOMIC DNA]</scope>
    <source>
        <strain evidence="5 6">DSM 13116</strain>
    </source>
</reference>
<dbReference type="AlphaFoldDB" id="A0A239A0Z0"/>
<dbReference type="SUPFAM" id="SSF52540">
    <property type="entry name" value="P-loop containing nucleoside triphosphate hydrolases"/>
    <property type="match status" value="1"/>
</dbReference>